<evidence type="ECO:0000313" key="2">
    <source>
        <dbReference type="EMBL" id="OGZ05935.1"/>
    </source>
</evidence>
<feature type="domain" description="RNA polymerase sigma factor 70 region 4 type 2" evidence="1">
    <location>
        <begin position="26"/>
        <end position="68"/>
    </location>
</feature>
<sequence length="70" mass="7876">MNENTDITKRLDAIALLLLKLLPKETLGPDQDKILFFSSLGYSNTEIAKLLLKTPNQVKSLLHLGKKKNQ</sequence>
<organism evidence="2 3">
    <name type="scientific">Candidatus Lloydbacteria bacterium RIFCSPHIGHO2_01_FULL_49_22</name>
    <dbReference type="NCBI Taxonomy" id="1798658"/>
    <lineage>
        <taxon>Bacteria</taxon>
        <taxon>Candidatus Lloydiibacteriota</taxon>
    </lineage>
</organism>
<dbReference type="Proteomes" id="UP000177122">
    <property type="component" value="Unassembled WGS sequence"/>
</dbReference>
<evidence type="ECO:0000259" key="1">
    <source>
        <dbReference type="Pfam" id="PF08281"/>
    </source>
</evidence>
<proteinExistence type="predicted"/>
<dbReference type="AlphaFoldDB" id="A0A1G2CX41"/>
<dbReference type="Pfam" id="PF08281">
    <property type="entry name" value="Sigma70_r4_2"/>
    <property type="match status" value="1"/>
</dbReference>
<dbReference type="GO" id="GO:0003677">
    <property type="term" value="F:DNA binding"/>
    <property type="evidence" value="ECO:0007669"/>
    <property type="project" value="InterPro"/>
</dbReference>
<reference evidence="2 3" key="1">
    <citation type="journal article" date="2016" name="Nat. Commun.">
        <title>Thousands of microbial genomes shed light on interconnected biogeochemical processes in an aquifer system.</title>
        <authorList>
            <person name="Anantharaman K."/>
            <person name="Brown C.T."/>
            <person name="Hug L.A."/>
            <person name="Sharon I."/>
            <person name="Castelle C.J."/>
            <person name="Probst A.J."/>
            <person name="Thomas B.C."/>
            <person name="Singh A."/>
            <person name="Wilkins M.J."/>
            <person name="Karaoz U."/>
            <person name="Brodie E.L."/>
            <person name="Williams K.H."/>
            <person name="Hubbard S.S."/>
            <person name="Banfield J.F."/>
        </authorList>
    </citation>
    <scope>NUCLEOTIDE SEQUENCE [LARGE SCALE GENOMIC DNA]</scope>
</reference>
<evidence type="ECO:0000313" key="3">
    <source>
        <dbReference type="Proteomes" id="UP000177122"/>
    </source>
</evidence>
<accession>A0A1G2CX41</accession>
<gene>
    <name evidence="2" type="ORF">A2845_03995</name>
</gene>
<dbReference type="InterPro" id="IPR013249">
    <property type="entry name" value="RNA_pol_sigma70_r4_t2"/>
</dbReference>
<dbReference type="GO" id="GO:0016987">
    <property type="term" value="F:sigma factor activity"/>
    <property type="evidence" value="ECO:0007669"/>
    <property type="project" value="InterPro"/>
</dbReference>
<comment type="caution">
    <text evidence="2">The sequence shown here is derived from an EMBL/GenBank/DDBJ whole genome shotgun (WGS) entry which is preliminary data.</text>
</comment>
<name>A0A1G2CX41_9BACT</name>
<dbReference type="EMBL" id="MHLI01000006">
    <property type="protein sequence ID" value="OGZ05935.1"/>
    <property type="molecule type" value="Genomic_DNA"/>
</dbReference>
<dbReference type="GO" id="GO:0006352">
    <property type="term" value="P:DNA-templated transcription initiation"/>
    <property type="evidence" value="ECO:0007669"/>
    <property type="project" value="InterPro"/>
</dbReference>
<protein>
    <recommendedName>
        <fullName evidence="1">RNA polymerase sigma factor 70 region 4 type 2 domain-containing protein</fullName>
    </recommendedName>
</protein>